<dbReference type="EMBL" id="GGEC01079154">
    <property type="protein sequence ID" value="MBX59638.1"/>
    <property type="molecule type" value="Transcribed_RNA"/>
</dbReference>
<proteinExistence type="predicted"/>
<sequence length="10" mass="1170">MNLTVSVFFL</sequence>
<reference evidence="1" key="1">
    <citation type="submission" date="2018-02" db="EMBL/GenBank/DDBJ databases">
        <title>Rhizophora mucronata_Transcriptome.</title>
        <authorList>
            <person name="Meera S.P."/>
            <person name="Sreeshan A."/>
            <person name="Augustine A."/>
        </authorList>
    </citation>
    <scope>NUCLEOTIDE SEQUENCE</scope>
    <source>
        <tissue evidence="1">Leaf</tissue>
    </source>
</reference>
<organism evidence="1">
    <name type="scientific">Rhizophora mucronata</name>
    <name type="common">Asiatic mangrove</name>
    <dbReference type="NCBI Taxonomy" id="61149"/>
    <lineage>
        <taxon>Eukaryota</taxon>
        <taxon>Viridiplantae</taxon>
        <taxon>Streptophyta</taxon>
        <taxon>Embryophyta</taxon>
        <taxon>Tracheophyta</taxon>
        <taxon>Spermatophyta</taxon>
        <taxon>Magnoliopsida</taxon>
        <taxon>eudicotyledons</taxon>
        <taxon>Gunneridae</taxon>
        <taxon>Pentapetalae</taxon>
        <taxon>rosids</taxon>
        <taxon>fabids</taxon>
        <taxon>Malpighiales</taxon>
        <taxon>Rhizophoraceae</taxon>
        <taxon>Rhizophora</taxon>
    </lineage>
</organism>
<accession>A0A2P2PY28</accession>
<protein>
    <submittedName>
        <fullName evidence="1">Uncharacterized protein</fullName>
    </submittedName>
</protein>
<evidence type="ECO:0000313" key="1">
    <source>
        <dbReference type="EMBL" id="MBX59638.1"/>
    </source>
</evidence>
<name>A0A2P2PY28_RHIMU</name>